<keyword evidence="1" id="KW-0472">Membrane</keyword>
<gene>
    <name evidence="2" type="ORF">SCHPADRAFT_911499</name>
</gene>
<protein>
    <submittedName>
        <fullName evidence="2">Uncharacterized protein</fullName>
    </submittedName>
</protein>
<keyword evidence="1" id="KW-0812">Transmembrane</keyword>
<feature type="transmembrane region" description="Helical" evidence="1">
    <location>
        <begin position="6"/>
        <end position="23"/>
    </location>
</feature>
<reference evidence="2 3" key="1">
    <citation type="submission" date="2015-04" db="EMBL/GenBank/DDBJ databases">
        <title>Complete genome sequence of Schizopora paradoxa KUC8140, a cosmopolitan wood degrader in East Asia.</title>
        <authorList>
            <consortium name="DOE Joint Genome Institute"/>
            <person name="Min B."/>
            <person name="Park H."/>
            <person name="Jang Y."/>
            <person name="Kim J.-J."/>
            <person name="Kim K.H."/>
            <person name="Pangilinan J."/>
            <person name="Lipzen A."/>
            <person name="Riley R."/>
            <person name="Grigoriev I.V."/>
            <person name="Spatafora J.W."/>
            <person name="Choi I.-G."/>
        </authorList>
    </citation>
    <scope>NUCLEOTIDE SEQUENCE [LARGE SCALE GENOMIC DNA]</scope>
    <source>
        <strain evidence="2 3">KUC8140</strain>
    </source>
</reference>
<accession>A0A0H2RIM7</accession>
<proteinExistence type="predicted"/>
<dbReference type="Proteomes" id="UP000053477">
    <property type="component" value="Unassembled WGS sequence"/>
</dbReference>
<sequence length="144" mass="16340">MASELQLIVTFAMVVFASLFPFFEDQRLNKGQFPGSYEIDLDEDGVEDMDLDGDVIMHECDYISQLEWRLDPMIKQRDIREETVHHFSESVKTTVSGDVVMFDAEATHVAALEIFDDVDLWHETALFEDAVGSASSPCEDVRTV</sequence>
<evidence type="ECO:0000313" key="2">
    <source>
        <dbReference type="EMBL" id="KLO04696.1"/>
    </source>
</evidence>
<organism evidence="2 3">
    <name type="scientific">Schizopora paradoxa</name>
    <dbReference type="NCBI Taxonomy" id="27342"/>
    <lineage>
        <taxon>Eukaryota</taxon>
        <taxon>Fungi</taxon>
        <taxon>Dikarya</taxon>
        <taxon>Basidiomycota</taxon>
        <taxon>Agaricomycotina</taxon>
        <taxon>Agaricomycetes</taxon>
        <taxon>Hymenochaetales</taxon>
        <taxon>Schizoporaceae</taxon>
        <taxon>Schizopora</taxon>
    </lineage>
</organism>
<dbReference type="InParanoid" id="A0A0H2RIM7"/>
<keyword evidence="3" id="KW-1185">Reference proteome</keyword>
<keyword evidence="1" id="KW-1133">Transmembrane helix</keyword>
<evidence type="ECO:0000313" key="3">
    <source>
        <dbReference type="Proteomes" id="UP000053477"/>
    </source>
</evidence>
<dbReference type="AlphaFoldDB" id="A0A0H2RIM7"/>
<name>A0A0H2RIM7_9AGAM</name>
<evidence type="ECO:0000256" key="1">
    <source>
        <dbReference type="SAM" id="Phobius"/>
    </source>
</evidence>
<dbReference type="EMBL" id="KQ086458">
    <property type="protein sequence ID" value="KLO04696.1"/>
    <property type="molecule type" value="Genomic_DNA"/>
</dbReference>